<dbReference type="GO" id="GO:0006281">
    <property type="term" value="P:DNA repair"/>
    <property type="evidence" value="ECO:0007669"/>
    <property type="project" value="UniProtKB-KW"/>
</dbReference>
<protein>
    <recommendedName>
        <fullName evidence="3">methylated-DNA--[protein]-cysteine S-methyltransferase</fullName>
        <ecNumber evidence="3">2.1.1.63</ecNumber>
    </recommendedName>
</protein>
<dbReference type="RefSeq" id="WP_246093718.1">
    <property type="nucleotide sequence ID" value="NZ_BJNV01000070.1"/>
</dbReference>
<keyword evidence="7" id="KW-0234">DNA repair</keyword>
<comment type="catalytic activity">
    <reaction evidence="1">
        <text>a 4-O-methyl-thymidine in DNA + L-cysteinyl-[protein] = a thymidine in DNA + S-methyl-L-cysteinyl-[protein]</text>
        <dbReference type="Rhea" id="RHEA:53428"/>
        <dbReference type="Rhea" id="RHEA-COMP:10131"/>
        <dbReference type="Rhea" id="RHEA-COMP:10132"/>
        <dbReference type="Rhea" id="RHEA-COMP:13555"/>
        <dbReference type="Rhea" id="RHEA-COMP:13556"/>
        <dbReference type="ChEBI" id="CHEBI:29950"/>
        <dbReference type="ChEBI" id="CHEBI:82612"/>
        <dbReference type="ChEBI" id="CHEBI:137386"/>
        <dbReference type="ChEBI" id="CHEBI:137387"/>
        <dbReference type="EC" id="2.1.1.63"/>
    </reaction>
</comment>
<dbReference type="PROSITE" id="PS00374">
    <property type="entry name" value="MGMT"/>
    <property type="match status" value="1"/>
</dbReference>
<evidence type="ECO:0000256" key="7">
    <source>
        <dbReference type="ARBA" id="ARBA00023204"/>
    </source>
</evidence>
<dbReference type="GO" id="GO:0003908">
    <property type="term" value="F:methylated-DNA-[protein]-cysteine S-methyltransferase activity"/>
    <property type="evidence" value="ECO:0007669"/>
    <property type="project" value="UniProtKB-EC"/>
</dbReference>
<dbReference type="GO" id="GO:0032259">
    <property type="term" value="P:methylation"/>
    <property type="evidence" value="ECO:0007669"/>
    <property type="project" value="UniProtKB-KW"/>
</dbReference>
<dbReference type="PANTHER" id="PTHR10815:SF14">
    <property type="entry name" value="BIFUNCTIONAL TRANSCRIPTIONAL ACTIVATOR_DNA REPAIR ENZYME ADA"/>
    <property type="match status" value="1"/>
</dbReference>
<comment type="caution">
    <text evidence="10">The sequence shown here is derived from an EMBL/GenBank/DDBJ whole genome shotgun (WGS) entry which is preliminary data.</text>
</comment>
<dbReference type="InterPro" id="IPR001497">
    <property type="entry name" value="MethylDNA_cys_MeTrfase_AS"/>
</dbReference>
<evidence type="ECO:0000256" key="4">
    <source>
        <dbReference type="ARBA" id="ARBA00022603"/>
    </source>
</evidence>
<reference evidence="10 11" key="1">
    <citation type="submission" date="2019-06" db="EMBL/GenBank/DDBJ databases">
        <title>Whole genome shotgun sequence of Zoogloea ramigera NBRC 15342.</title>
        <authorList>
            <person name="Hosoyama A."/>
            <person name="Uohara A."/>
            <person name="Ohji S."/>
            <person name="Ichikawa N."/>
        </authorList>
    </citation>
    <scope>NUCLEOTIDE SEQUENCE [LARGE SCALE GENOMIC DNA]</scope>
    <source>
        <strain evidence="10 11">NBRC 15342</strain>
    </source>
</reference>
<dbReference type="InterPro" id="IPR036217">
    <property type="entry name" value="MethylDNA_cys_MeTrfase_DNAb"/>
</dbReference>
<keyword evidence="11" id="KW-1185">Reference proteome</keyword>
<dbReference type="Gene3D" id="3.30.160.70">
    <property type="entry name" value="Methylated DNA-protein cysteine methyltransferase domain"/>
    <property type="match status" value="1"/>
</dbReference>
<keyword evidence="6" id="KW-0227">DNA damage</keyword>
<dbReference type="CDD" id="cd06445">
    <property type="entry name" value="ATase"/>
    <property type="match status" value="1"/>
</dbReference>
<dbReference type="Pfam" id="PF01035">
    <property type="entry name" value="DNA_binding_1"/>
    <property type="match status" value="1"/>
</dbReference>
<keyword evidence="4" id="KW-0489">Methyltransferase</keyword>
<evidence type="ECO:0000256" key="1">
    <source>
        <dbReference type="ARBA" id="ARBA00001286"/>
    </source>
</evidence>
<dbReference type="EMBL" id="BJNV01000070">
    <property type="protein sequence ID" value="GEC97227.1"/>
    <property type="molecule type" value="Genomic_DNA"/>
</dbReference>
<accession>A0A4Y4D1S7</accession>
<evidence type="ECO:0000256" key="5">
    <source>
        <dbReference type="ARBA" id="ARBA00022679"/>
    </source>
</evidence>
<comment type="similarity">
    <text evidence="2">Belongs to the MGMT family.</text>
</comment>
<dbReference type="FunFam" id="1.10.10.10:FF:000214">
    <property type="entry name" value="Methylated-DNA--protein-cysteine methyltransferase"/>
    <property type="match status" value="1"/>
</dbReference>
<evidence type="ECO:0000256" key="2">
    <source>
        <dbReference type="ARBA" id="ARBA00008711"/>
    </source>
</evidence>
<evidence type="ECO:0000256" key="3">
    <source>
        <dbReference type="ARBA" id="ARBA00011918"/>
    </source>
</evidence>
<dbReference type="AlphaFoldDB" id="A0A4Y4D1S7"/>
<comment type="catalytic activity">
    <reaction evidence="8">
        <text>a 6-O-methyl-2'-deoxyguanosine in DNA + L-cysteinyl-[protein] = S-methyl-L-cysteinyl-[protein] + a 2'-deoxyguanosine in DNA</text>
        <dbReference type="Rhea" id="RHEA:24000"/>
        <dbReference type="Rhea" id="RHEA-COMP:10131"/>
        <dbReference type="Rhea" id="RHEA-COMP:10132"/>
        <dbReference type="Rhea" id="RHEA-COMP:11367"/>
        <dbReference type="Rhea" id="RHEA-COMP:11368"/>
        <dbReference type="ChEBI" id="CHEBI:29950"/>
        <dbReference type="ChEBI" id="CHEBI:82612"/>
        <dbReference type="ChEBI" id="CHEBI:85445"/>
        <dbReference type="ChEBI" id="CHEBI:85448"/>
        <dbReference type="EC" id="2.1.1.63"/>
    </reaction>
</comment>
<feature type="domain" description="Methylated-DNA-[protein]-cysteine S-methyltransferase DNA binding" evidence="9">
    <location>
        <begin position="83"/>
        <end position="162"/>
    </location>
</feature>
<organism evidence="10 11">
    <name type="scientific">Zoogloea ramigera</name>
    <dbReference type="NCBI Taxonomy" id="350"/>
    <lineage>
        <taxon>Bacteria</taxon>
        <taxon>Pseudomonadati</taxon>
        <taxon>Pseudomonadota</taxon>
        <taxon>Betaproteobacteria</taxon>
        <taxon>Rhodocyclales</taxon>
        <taxon>Zoogloeaceae</taxon>
        <taxon>Zoogloea</taxon>
    </lineage>
</organism>
<sequence length="168" mass="17276">MPPTDIRYAVGQCSLGALLVARSPAGLCAISLGDDAGALATSLLAAHPQARPDTDGAALAQVAAFIDTPGSALALPLAPMGTAFQQRVWQALGQIAPGHTLSYTELAARIGAPRAVRAVAGACAANPLAVAIPCHRVLRRDGPLAGYRWGEARKRYLLDQEAQLGHAP</sequence>
<dbReference type="InterPro" id="IPR036631">
    <property type="entry name" value="MGMT_N_sf"/>
</dbReference>
<dbReference type="SUPFAM" id="SSF53155">
    <property type="entry name" value="Methylated DNA-protein cysteine methyltransferase domain"/>
    <property type="match status" value="1"/>
</dbReference>
<dbReference type="EC" id="2.1.1.63" evidence="3"/>
<evidence type="ECO:0000313" key="10">
    <source>
        <dbReference type="EMBL" id="GEC97227.1"/>
    </source>
</evidence>
<keyword evidence="5" id="KW-0808">Transferase</keyword>
<evidence type="ECO:0000256" key="6">
    <source>
        <dbReference type="ARBA" id="ARBA00022763"/>
    </source>
</evidence>
<name>A0A4Y4D1S7_ZOORA</name>
<evidence type="ECO:0000256" key="8">
    <source>
        <dbReference type="ARBA" id="ARBA00049348"/>
    </source>
</evidence>
<evidence type="ECO:0000313" key="11">
    <source>
        <dbReference type="Proteomes" id="UP000318422"/>
    </source>
</evidence>
<dbReference type="Proteomes" id="UP000318422">
    <property type="component" value="Unassembled WGS sequence"/>
</dbReference>
<proteinExistence type="inferred from homology"/>
<dbReference type="NCBIfam" id="TIGR00589">
    <property type="entry name" value="ogt"/>
    <property type="match status" value="1"/>
</dbReference>
<evidence type="ECO:0000259" key="9">
    <source>
        <dbReference type="Pfam" id="PF01035"/>
    </source>
</evidence>
<dbReference type="Gene3D" id="1.10.10.10">
    <property type="entry name" value="Winged helix-like DNA-binding domain superfamily/Winged helix DNA-binding domain"/>
    <property type="match status" value="1"/>
</dbReference>
<dbReference type="InterPro" id="IPR036388">
    <property type="entry name" value="WH-like_DNA-bd_sf"/>
</dbReference>
<dbReference type="InterPro" id="IPR014048">
    <property type="entry name" value="MethylDNA_cys_MeTrfase_DNA-bd"/>
</dbReference>
<dbReference type="SUPFAM" id="SSF46767">
    <property type="entry name" value="Methylated DNA-protein cysteine methyltransferase, C-terminal domain"/>
    <property type="match status" value="1"/>
</dbReference>
<gene>
    <name evidence="10" type="ORF">ZRA01_33000</name>
</gene>
<dbReference type="PANTHER" id="PTHR10815">
    <property type="entry name" value="METHYLATED-DNA--PROTEIN-CYSTEINE METHYLTRANSFERASE"/>
    <property type="match status" value="1"/>
</dbReference>